<dbReference type="EMBL" id="BSYO01000012">
    <property type="protein sequence ID" value="GMH12513.1"/>
    <property type="molecule type" value="Genomic_DNA"/>
</dbReference>
<comment type="caution">
    <text evidence="1">The sequence shown here is derived from an EMBL/GenBank/DDBJ whole genome shotgun (WGS) entry which is preliminary data.</text>
</comment>
<gene>
    <name evidence="1" type="ORF">Nepgr_014354</name>
</gene>
<keyword evidence="2" id="KW-1185">Reference proteome</keyword>
<protein>
    <submittedName>
        <fullName evidence="1">Uncharacterized protein</fullName>
    </submittedName>
</protein>
<dbReference type="Proteomes" id="UP001279734">
    <property type="component" value="Unassembled WGS sequence"/>
</dbReference>
<sequence length="107" mass="11411">MWIPISGLSQLVGKIALQESSPSGVFKGRQKEVWILRGAATFEEALRLLEPSLPHSSLSANSDPPTCFGLSLITFLSLTDSVQLNSSPAFLFDLAVTCVSFSGRIGA</sequence>
<proteinExistence type="predicted"/>
<name>A0AAD3SJC7_NEPGR</name>
<organism evidence="1 2">
    <name type="scientific">Nepenthes gracilis</name>
    <name type="common">Slender pitcher plant</name>
    <dbReference type="NCBI Taxonomy" id="150966"/>
    <lineage>
        <taxon>Eukaryota</taxon>
        <taxon>Viridiplantae</taxon>
        <taxon>Streptophyta</taxon>
        <taxon>Embryophyta</taxon>
        <taxon>Tracheophyta</taxon>
        <taxon>Spermatophyta</taxon>
        <taxon>Magnoliopsida</taxon>
        <taxon>eudicotyledons</taxon>
        <taxon>Gunneridae</taxon>
        <taxon>Pentapetalae</taxon>
        <taxon>Caryophyllales</taxon>
        <taxon>Nepenthaceae</taxon>
        <taxon>Nepenthes</taxon>
    </lineage>
</organism>
<accession>A0AAD3SJC7</accession>
<evidence type="ECO:0000313" key="2">
    <source>
        <dbReference type="Proteomes" id="UP001279734"/>
    </source>
</evidence>
<reference evidence="1" key="1">
    <citation type="submission" date="2023-05" db="EMBL/GenBank/DDBJ databases">
        <title>Nepenthes gracilis genome sequencing.</title>
        <authorList>
            <person name="Fukushima K."/>
        </authorList>
    </citation>
    <scope>NUCLEOTIDE SEQUENCE</scope>
    <source>
        <strain evidence="1">SING2019-196</strain>
    </source>
</reference>
<dbReference type="AlphaFoldDB" id="A0AAD3SJC7"/>
<evidence type="ECO:0000313" key="1">
    <source>
        <dbReference type="EMBL" id="GMH12513.1"/>
    </source>
</evidence>